<reference evidence="2" key="1">
    <citation type="submission" date="2019-12" db="EMBL/GenBank/DDBJ databases">
        <title>An insight into the sialome of adult female Ixodes ricinus ticks feeding for 6 days.</title>
        <authorList>
            <person name="Perner J."/>
            <person name="Ribeiro J.M.C."/>
        </authorList>
    </citation>
    <scope>NUCLEOTIDE SEQUENCE</scope>
    <source>
        <strain evidence="2">Semi-engorged</strain>
        <tissue evidence="2">Salivary glands</tissue>
    </source>
</reference>
<dbReference type="EMBL" id="GIFC01005522">
    <property type="protein sequence ID" value="MXU87605.1"/>
    <property type="molecule type" value="Transcribed_RNA"/>
</dbReference>
<evidence type="ECO:0000256" key="1">
    <source>
        <dbReference type="SAM" id="Phobius"/>
    </source>
</evidence>
<proteinExistence type="predicted"/>
<keyword evidence="1" id="KW-0812">Transmembrane</keyword>
<feature type="transmembrane region" description="Helical" evidence="1">
    <location>
        <begin position="6"/>
        <end position="26"/>
    </location>
</feature>
<keyword evidence="1" id="KW-0472">Membrane</keyword>
<name>A0A6B0UFB7_IXORI</name>
<evidence type="ECO:0000313" key="2">
    <source>
        <dbReference type="EMBL" id="MXU87605.1"/>
    </source>
</evidence>
<keyword evidence="1" id="KW-1133">Transmembrane helix</keyword>
<protein>
    <submittedName>
        <fullName evidence="2">Putative secreted protein</fullName>
    </submittedName>
</protein>
<sequence length="97" mass="10872">MRGSWYLLCNLLNILSHLVIAILIFLTNLPGDNKKKIMCNLNFNNAVPLNCIKFSQHEWKKPNAKVCNILDVALYATAVAICNILQKEPDKGGFEGL</sequence>
<accession>A0A6B0UFB7</accession>
<organism evidence="2">
    <name type="scientific">Ixodes ricinus</name>
    <name type="common">Common tick</name>
    <name type="synonym">Acarus ricinus</name>
    <dbReference type="NCBI Taxonomy" id="34613"/>
    <lineage>
        <taxon>Eukaryota</taxon>
        <taxon>Metazoa</taxon>
        <taxon>Ecdysozoa</taxon>
        <taxon>Arthropoda</taxon>
        <taxon>Chelicerata</taxon>
        <taxon>Arachnida</taxon>
        <taxon>Acari</taxon>
        <taxon>Parasitiformes</taxon>
        <taxon>Ixodida</taxon>
        <taxon>Ixodoidea</taxon>
        <taxon>Ixodidae</taxon>
        <taxon>Ixodinae</taxon>
        <taxon>Ixodes</taxon>
    </lineage>
</organism>
<dbReference type="AlphaFoldDB" id="A0A6B0UFB7"/>